<dbReference type="OrthoDB" id="1684255at2"/>
<protein>
    <recommendedName>
        <fullName evidence="4">DUF2798 domain-containing protein</fullName>
    </recommendedName>
</protein>
<gene>
    <name evidence="2" type="ORF">BW727_101242</name>
</gene>
<organism evidence="2 3">
    <name type="scientific">Jeotgalibaca dankookensis</name>
    <dbReference type="NCBI Taxonomy" id="708126"/>
    <lineage>
        <taxon>Bacteria</taxon>
        <taxon>Bacillati</taxon>
        <taxon>Bacillota</taxon>
        <taxon>Bacilli</taxon>
        <taxon>Lactobacillales</taxon>
        <taxon>Carnobacteriaceae</taxon>
        <taxon>Jeotgalibaca</taxon>
    </lineage>
</organism>
<dbReference type="AlphaFoldDB" id="A0A1S6IQ15"/>
<name>A0A1S6IQ15_9LACT</name>
<dbReference type="STRING" id="708126.BW727_101242"/>
<dbReference type="KEGG" id="jda:BW727_101242"/>
<evidence type="ECO:0000313" key="3">
    <source>
        <dbReference type="Proteomes" id="UP000188993"/>
    </source>
</evidence>
<evidence type="ECO:0000313" key="2">
    <source>
        <dbReference type="EMBL" id="AQS53609.1"/>
    </source>
</evidence>
<keyword evidence="1" id="KW-0812">Transmembrane</keyword>
<sequence>MKLIKEHRMIVFSLLMGVGMSFFMSFVMTVVNAGFPPMFFQIWMRSWLVGFFASLIPALGLPPLINKFLDLITKD</sequence>
<dbReference type="InterPro" id="IPR021529">
    <property type="entry name" value="DUF2798"/>
</dbReference>
<dbReference type="Pfam" id="PF11391">
    <property type="entry name" value="DUF2798"/>
    <property type="match status" value="1"/>
</dbReference>
<keyword evidence="1" id="KW-0472">Membrane</keyword>
<keyword evidence="1" id="KW-1133">Transmembrane helix</keyword>
<evidence type="ECO:0008006" key="4">
    <source>
        <dbReference type="Google" id="ProtNLM"/>
    </source>
</evidence>
<feature type="transmembrane region" description="Helical" evidence="1">
    <location>
        <begin position="47"/>
        <end position="65"/>
    </location>
</feature>
<dbReference type="RefSeq" id="WP_077795786.1">
    <property type="nucleotide sequence ID" value="NZ_BBYN01000009.1"/>
</dbReference>
<dbReference type="EMBL" id="CP019728">
    <property type="protein sequence ID" value="AQS53609.1"/>
    <property type="molecule type" value="Genomic_DNA"/>
</dbReference>
<evidence type="ECO:0000256" key="1">
    <source>
        <dbReference type="SAM" id="Phobius"/>
    </source>
</evidence>
<proteinExistence type="predicted"/>
<dbReference type="Proteomes" id="UP000188993">
    <property type="component" value="Chromosome"/>
</dbReference>
<feature type="transmembrane region" description="Helical" evidence="1">
    <location>
        <begin position="12"/>
        <end position="35"/>
    </location>
</feature>
<reference evidence="2 3" key="1">
    <citation type="journal article" date="2014" name="Int. J. Syst. Evol. Microbiol.">
        <title>Jeotgalibaca dankookensis gen. nov., sp. nov., a member of the family Carnobacteriaceae, isolated from seujeot (Korean traditional food).</title>
        <authorList>
            <person name="Lee D.G."/>
            <person name="Trujillo M.E."/>
            <person name="Kang H."/>
            <person name="Ahn T.Y."/>
        </authorList>
    </citation>
    <scope>NUCLEOTIDE SEQUENCE [LARGE SCALE GENOMIC DNA]</scope>
    <source>
        <strain evidence="2 3">EX-07</strain>
    </source>
</reference>
<keyword evidence="3" id="KW-1185">Reference proteome</keyword>
<accession>A0A1S6IQ15</accession>